<keyword evidence="1" id="KW-0175">Coiled coil</keyword>
<reference evidence="4 5" key="1">
    <citation type="journal article" date="2010" name="Mol. Plant Microbe Interact.">
        <title>Streptomyces scabies 87-22 contains a coronafacic acid-like biosynthetic cluster that contributes to plant-microbe interactions.</title>
        <authorList>
            <person name="Bignell D.R."/>
            <person name="Seipke R.F."/>
            <person name="Huguet-Tapia J.C."/>
            <person name="Chambers A.H."/>
            <person name="Parry R.J."/>
            <person name="Loria R."/>
        </authorList>
    </citation>
    <scope>NUCLEOTIDE SEQUENCE [LARGE SCALE GENOMIC DNA]</scope>
    <source>
        <strain evidence="4 5">87.22</strain>
    </source>
</reference>
<dbReference type="Pfam" id="PF05713">
    <property type="entry name" value="MobC"/>
    <property type="match status" value="1"/>
</dbReference>
<accession>C9YVA8</accession>
<sequence length="228" mass="24532">MTSFPPRTENRTMHDPHHEVPSLPQQMTATANSAARYDAGPSKGRSNADTSAPGVAEDLGHRGVPEEETPADAAEQSPAALADEVTLRRIARRRTRESVQRKKRVDVRYSADEKFRILARARKMGIAGAHLVGAVIMAYLDGDLSVGLAGQRTQLDDCLDKLDALRAQVARIGNNVNQIAHRVNAGGDPHPVDTAVLAQTERTLDAVRAAIGDIAQTMNHAVSARAAR</sequence>
<feature type="compositionally biased region" description="Basic and acidic residues" evidence="2">
    <location>
        <begin position="8"/>
        <end position="20"/>
    </location>
</feature>
<dbReference type="AlphaFoldDB" id="C9YVA8"/>
<evidence type="ECO:0000256" key="1">
    <source>
        <dbReference type="SAM" id="Coils"/>
    </source>
</evidence>
<protein>
    <submittedName>
        <fullName evidence="4">Putative mobilisation protein</fullName>
    </submittedName>
</protein>
<evidence type="ECO:0000313" key="4">
    <source>
        <dbReference type="EMBL" id="CBG72304.1"/>
    </source>
</evidence>
<organism evidence="4 5">
    <name type="scientific">Streptomyces scabiei (strain 87.22)</name>
    <dbReference type="NCBI Taxonomy" id="680198"/>
    <lineage>
        <taxon>Bacteria</taxon>
        <taxon>Bacillati</taxon>
        <taxon>Actinomycetota</taxon>
        <taxon>Actinomycetes</taxon>
        <taxon>Kitasatosporales</taxon>
        <taxon>Streptomycetaceae</taxon>
        <taxon>Streptomyces</taxon>
    </lineage>
</organism>
<feature type="compositionally biased region" description="Polar residues" evidence="2">
    <location>
        <begin position="23"/>
        <end position="33"/>
    </location>
</feature>
<name>C9YVA8_STRSW</name>
<dbReference type="InterPro" id="IPR008687">
    <property type="entry name" value="MobC"/>
</dbReference>
<dbReference type="HOGENOM" id="CLU_1293731_0_0_11"/>
<feature type="domain" description="Bacterial mobilisation" evidence="3">
    <location>
        <begin position="168"/>
        <end position="211"/>
    </location>
</feature>
<gene>
    <name evidence="4" type="ordered locus">SCAB_52681</name>
</gene>
<evidence type="ECO:0000259" key="3">
    <source>
        <dbReference type="Pfam" id="PF05713"/>
    </source>
</evidence>
<feature type="region of interest" description="Disordered" evidence="2">
    <location>
        <begin position="1"/>
        <end position="79"/>
    </location>
</feature>
<keyword evidence="5" id="KW-1185">Reference proteome</keyword>
<dbReference type="EMBL" id="FN554889">
    <property type="protein sequence ID" value="CBG72304.1"/>
    <property type="molecule type" value="Genomic_DNA"/>
</dbReference>
<dbReference type="Proteomes" id="UP000001444">
    <property type="component" value="Chromosome"/>
</dbReference>
<dbReference type="STRING" id="680198.SCAB_52681"/>
<dbReference type="KEGG" id="scb:SCAB_52681"/>
<feature type="coiled-coil region" evidence="1">
    <location>
        <begin position="148"/>
        <end position="175"/>
    </location>
</feature>
<proteinExistence type="predicted"/>
<dbReference type="eggNOG" id="ENOG502ZD89">
    <property type="taxonomic scope" value="Bacteria"/>
</dbReference>
<evidence type="ECO:0000313" key="5">
    <source>
        <dbReference type="Proteomes" id="UP000001444"/>
    </source>
</evidence>
<evidence type="ECO:0000256" key="2">
    <source>
        <dbReference type="SAM" id="MobiDB-lite"/>
    </source>
</evidence>